<evidence type="ECO:0000313" key="2">
    <source>
        <dbReference type="EMBL" id="ATF25011.1"/>
    </source>
</evidence>
<evidence type="ECO:0000313" key="3">
    <source>
        <dbReference type="Proteomes" id="UP000243591"/>
    </source>
</evidence>
<protein>
    <submittedName>
        <fullName evidence="2">Uncharacterized protein</fullName>
    </submittedName>
</protein>
<dbReference type="Proteomes" id="UP000243591">
    <property type="component" value="Chromosome"/>
</dbReference>
<reference evidence="2 3" key="1">
    <citation type="submission" date="2017-09" db="EMBL/GenBank/DDBJ databases">
        <title>Complete Genome Sequences of Two Strains of the Meat Spoilage Bacterium Brochothrix thermosphacta Isolated from Ground Chicken.</title>
        <authorList>
            <person name="Paoli G.C."/>
            <person name="Wijey C."/>
            <person name="Chen C.-Y."/>
            <person name="Nguyen L."/>
            <person name="Yan X."/>
            <person name="Irwin P.L."/>
        </authorList>
    </citation>
    <scope>NUCLEOTIDE SEQUENCE [LARGE SCALE GENOMIC DNA]</scope>
    <source>
        <strain evidence="2 3">BI</strain>
    </source>
</reference>
<dbReference type="RefSeq" id="WP_029092118.1">
    <property type="nucleotide sequence ID" value="NZ_CBCPJR010000001.1"/>
</dbReference>
<accession>A0A1D2LUL0</accession>
<dbReference type="EMBL" id="CP023483">
    <property type="protein sequence ID" value="ATF25011.1"/>
    <property type="molecule type" value="Genomic_DNA"/>
</dbReference>
<evidence type="ECO:0000256" key="1">
    <source>
        <dbReference type="SAM" id="Coils"/>
    </source>
</evidence>
<sequence length="177" mass="19551">MLNGKQQLLILALIAVIGIGSSALFWYNHTASTSTNVLEKEIADKEIEVADLVNDLNKMKAEKAAEIEAQADEKAKIKEAPLDSQAINEINTNYLADRDLAANYNGAQVIVSATSDQMQQKMQASKKPGEEQTFMTDKITPELRMISEKHNNVTVVLINAKGESIIVIKEGKVDYRF</sequence>
<feature type="coiled-coil region" evidence="1">
    <location>
        <begin position="35"/>
        <end position="73"/>
    </location>
</feature>
<gene>
    <name evidence="2" type="ORF">CNY62_00695</name>
</gene>
<name>A0A1D2LUL0_BROTH</name>
<dbReference type="AlphaFoldDB" id="A0A1D2LUL0"/>
<proteinExistence type="predicted"/>
<keyword evidence="3" id="KW-1185">Reference proteome</keyword>
<organism evidence="2 3">
    <name type="scientific">Brochothrix thermosphacta</name>
    <name type="common">Microbacterium thermosphactum</name>
    <dbReference type="NCBI Taxonomy" id="2756"/>
    <lineage>
        <taxon>Bacteria</taxon>
        <taxon>Bacillati</taxon>
        <taxon>Bacillota</taxon>
        <taxon>Bacilli</taxon>
        <taxon>Bacillales</taxon>
        <taxon>Listeriaceae</taxon>
        <taxon>Brochothrix</taxon>
    </lineage>
</organism>
<dbReference type="KEGG" id="bths:CNY62_00695"/>
<keyword evidence="1" id="KW-0175">Coiled coil</keyword>